<evidence type="ECO:0000313" key="2">
    <source>
        <dbReference type="Proteomes" id="UP001056120"/>
    </source>
</evidence>
<protein>
    <submittedName>
        <fullName evidence="1">Uncharacterized protein</fullName>
    </submittedName>
</protein>
<proteinExistence type="predicted"/>
<dbReference type="EMBL" id="CM042038">
    <property type="protein sequence ID" value="KAI3731848.1"/>
    <property type="molecule type" value="Genomic_DNA"/>
</dbReference>
<gene>
    <name evidence="1" type="ORF">L1987_63038</name>
</gene>
<reference evidence="2" key="1">
    <citation type="journal article" date="2022" name="Mol. Ecol. Resour.">
        <title>The genomes of chicory, endive, great burdock and yacon provide insights into Asteraceae palaeo-polyploidization history and plant inulin production.</title>
        <authorList>
            <person name="Fan W."/>
            <person name="Wang S."/>
            <person name="Wang H."/>
            <person name="Wang A."/>
            <person name="Jiang F."/>
            <person name="Liu H."/>
            <person name="Zhao H."/>
            <person name="Xu D."/>
            <person name="Zhang Y."/>
        </authorList>
    </citation>
    <scope>NUCLEOTIDE SEQUENCE [LARGE SCALE GENOMIC DNA]</scope>
    <source>
        <strain evidence="2">cv. Yunnan</strain>
    </source>
</reference>
<name>A0ACB9CC85_9ASTR</name>
<sequence length="88" mass="9806">MGPKHPVNPSRPDLHLKSSEMFLMPSMSDIQSCISVSYICVDIIYEEEILKGSVGPISELFLSDCSMQSKRLLRGLDLLILMKKGSYG</sequence>
<dbReference type="Proteomes" id="UP001056120">
    <property type="component" value="Linkage Group LG21"/>
</dbReference>
<reference evidence="1 2" key="2">
    <citation type="journal article" date="2022" name="Mol. Ecol. Resour.">
        <title>The genomes of chicory, endive, great burdock and yacon provide insights into Asteraceae paleo-polyploidization history and plant inulin production.</title>
        <authorList>
            <person name="Fan W."/>
            <person name="Wang S."/>
            <person name="Wang H."/>
            <person name="Wang A."/>
            <person name="Jiang F."/>
            <person name="Liu H."/>
            <person name="Zhao H."/>
            <person name="Xu D."/>
            <person name="Zhang Y."/>
        </authorList>
    </citation>
    <scope>NUCLEOTIDE SEQUENCE [LARGE SCALE GENOMIC DNA]</scope>
    <source>
        <strain evidence="2">cv. Yunnan</strain>
        <tissue evidence="1">Leaves</tissue>
    </source>
</reference>
<accession>A0ACB9CC85</accession>
<keyword evidence="2" id="KW-1185">Reference proteome</keyword>
<comment type="caution">
    <text evidence="1">The sequence shown here is derived from an EMBL/GenBank/DDBJ whole genome shotgun (WGS) entry which is preliminary data.</text>
</comment>
<evidence type="ECO:0000313" key="1">
    <source>
        <dbReference type="EMBL" id="KAI3731848.1"/>
    </source>
</evidence>
<organism evidence="1 2">
    <name type="scientific">Smallanthus sonchifolius</name>
    <dbReference type="NCBI Taxonomy" id="185202"/>
    <lineage>
        <taxon>Eukaryota</taxon>
        <taxon>Viridiplantae</taxon>
        <taxon>Streptophyta</taxon>
        <taxon>Embryophyta</taxon>
        <taxon>Tracheophyta</taxon>
        <taxon>Spermatophyta</taxon>
        <taxon>Magnoliopsida</taxon>
        <taxon>eudicotyledons</taxon>
        <taxon>Gunneridae</taxon>
        <taxon>Pentapetalae</taxon>
        <taxon>asterids</taxon>
        <taxon>campanulids</taxon>
        <taxon>Asterales</taxon>
        <taxon>Asteraceae</taxon>
        <taxon>Asteroideae</taxon>
        <taxon>Heliantheae alliance</taxon>
        <taxon>Millerieae</taxon>
        <taxon>Smallanthus</taxon>
    </lineage>
</organism>